<reference evidence="7" key="1">
    <citation type="submission" date="2021-01" db="EMBL/GenBank/DDBJ databases">
        <authorList>
            <person name="Corre E."/>
            <person name="Pelletier E."/>
            <person name="Niang G."/>
            <person name="Scheremetjew M."/>
            <person name="Finn R."/>
            <person name="Kale V."/>
            <person name="Holt S."/>
            <person name="Cochrane G."/>
            <person name="Meng A."/>
            <person name="Brown T."/>
            <person name="Cohen L."/>
        </authorList>
    </citation>
    <scope>NUCLEOTIDE SEQUENCE</scope>
    <source>
        <strain evidence="7">UTEX LB 2760</strain>
    </source>
</reference>
<evidence type="ECO:0000259" key="5">
    <source>
        <dbReference type="Pfam" id="PF00056"/>
    </source>
</evidence>
<evidence type="ECO:0000256" key="3">
    <source>
        <dbReference type="ARBA" id="ARBA00023002"/>
    </source>
</evidence>
<keyword evidence="4" id="KW-0520">NAD</keyword>
<dbReference type="InterPro" id="IPR022383">
    <property type="entry name" value="Lactate/malate_DH_C"/>
</dbReference>
<dbReference type="InterPro" id="IPR001236">
    <property type="entry name" value="Lactate/malate_DH_N"/>
</dbReference>
<accession>A0A7S0G5L3</accession>
<protein>
    <recommendedName>
        <fullName evidence="2">malate dehydrogenase</fullName>
        <ecNumber evidence="2">1.1.1.37</ecNumber>
    </recommendedName>
</protein>
<gene>
    <name evidence="7" type="ORF">RMAR0315_LOCUS13191</name>
</gene>
<feature type="domain" description="Lactate/malate dehydrogenase N-terminal" evidence="5">
    <location>
        <begin position="10"/>
        <end position="123"/>
    </location>
</feature>
<dbReference type="Gene3D" id="3.90.110.10">
    <property type="entry name" value="Lactate dehydrogenase/glycoside hydrolase, family 4, C-terminal"/>
    <property type="match status" value="1"/>
</dbReference>
<dbReference type="FunFam" id="3.90.110.10:FF:000002">
    <property type="entry name" value="Malate dehydrogenase"/>
    <property type="match status" value="1"/>
</dbReference>
<dbReference type="Pfam" id="PF00056">
    <property type="entry name" value="Ldh_1_N"/>
    <property type="match status" value="1"/>
</dbReference>
<dbReference type="InterPro" id="IPR036291">
    <property type="entry name" value="NAD(P)-bd_dom_sf"/>
</dbReference>
<evidence type="ECO:0000256" key="4">
    <source>
        <dbReference type="ARBA" id="ARBA00023027"/>
    </source>
</evidence>
<evidence type="ECO:0000256" key="2">
    <source>
        <dbReference type="ARBA" id="ARBA00012995"/>
    </source>
</evidence>
<comment type="similarity">
    <text evidence="1">Belongs to the LDH/MDH superfamily. MDH type 2 family.</text>
</comment>
<name>A0A7S0G5L3_9RHOD</name>
<sequence length="426" mass="46949">MLGKDQPVILQMLEVPGEGMKKLEGVKMELDDSAFPLLAGTTMTSDPHEAFGDADYALLVGARPRGPGMERKDLLTANAKIFQLQGSALNEVARRSCKTLVVGNPANTNALVAAHNAPDMNPENFMAMTKLDQSRAEGMLAEKYGCNADEIDRMIIWGNHSSTQYPDISHASIKGKWAKSVVDMKWYENEFVPKVQKRGAEIIDVRGASSAASAASAAVDHLNCLHVGSGDKWQSMGVVSHGEYGITPGLYYSVPTICTGDQTYRKIMGIPIDPYSAKKMNTTEKELLEERDGVKSLLGGSFEKIVKPYNVREKLRASMSKEELKTLVETEAKFTFDETVRLRMLENVKSATPKPELTIVNDVLQEGGQPPYTKEIFDLMKGNPMQRKKAAEMYTEVKIKTAVSKLSDAEKTVLRNSVKGKKAFEF</sequence>
<dbReference type="SUPFAM" id="SSF56327">
    <property type="entry name" value="LDH C-terminal domain-like"/>
    <property type="match status" value="1"/>
</dbReference>
<dbReference type="InterPro" id="IPR010945">
    <property type="entry name" value="Malate_DH_type2"/>
</dbReference>
<dbReference type="EMBL" id="HBEK01024080">
    <property type="protein sequence ID" value="CAD8403182.1"/>
    <property type="molecule type" value="Transcribed_RNA"/>
</dbReference>
<dbReference type="GO" id="GO:0030060">
    <property type="term" value="F:L-malate dehydrogenase (NAD+) activity"/>
    <property type="evidence" value="ECO:0007669"/>
    <property type="project" value="UniProtKB-EC"/>
</dbReference>
<dbReference type="InterPro" id="IPR015955">
    <property type="entry name" value="Lactate_DH/Glyco_Ohase_4_C"/>
</dbReference>
<dbReference type="GO" id="GO:0006108">
    <property type="term" value="P:malate metabolic process"/>
    <property type="evidence" value="ECO:0007669"/>
    <property type="project" value="InterPro"/>
</dbReference>
<evidence type="ECO:0000259" key="6">
    <source>
        <dbReference type="Pfam" id="PF02866"/>
    </source>
</evidence>
<feature type="domain" description="Lactate/malate dehydrogenase C-terminal" evidence="6">
    <location>
        <begin position="129"/>
        <end position="294"/>
    </location>
</feature>
<dbReference type="PANTHER" id="PTHR23382">
    <property type="entry name" value="MALATE DEHYDROGENASE"/>
    <property type="match status" value="1"/>
</dbReference>
<evidence type="ECO:0000256" key="1">
    <source>
        <dbReference type="ARBA" id="ARBA00009613"/>
    </source>
</evidence>
<dbReference type="FunFam" id="3.40.50.720:FF:000010">
    <property type="entry name" value="Malate dehydrogenase"/>
    <property type="match status" value="1"/>
</dbReference>
<keyword evidence="3" id="KW-0560">Oxidoreductase</keyword>
<evidence type="ECO:0000313" key="7">
    <source>
        <dbReference type="EMBL" id="CAD8403182.1"/>
    </source>
</evidence>
<dbReference type="AlphaFoldDB" id="A0A7S0G5L3"/>
<proteinExistence type="inferred from homology"/>
<dbReference type="InterPro" id="IPR001252">
    <property type="entry name" value="Malate_DH_AS"/>
</dbReference>
<dbReference type="SUPFAM" id="SSF51735">
    <property type="entry name" value="NAD(P)-binding Rossmann-fold domains"/>
    <property type="match status" value="1"/>
</dbReference>
<dbReference type="EC" id="1.1.1.37" evidence="2"/>
<dbReference type="Pfam" id="PF02866">
    <property type="entry name" value="Ldh_1_C"/>
    <property type="match status" value="1"/>
</dbReference>
<dbReference type="NCBIfam" id="NF003916">
    <property type="entry name" value="PRK05442.1"/>
    <property type="match status" value="1"/>
</dbReference>
<dbReference type="PROSITE" id="PS00068">
    <property type="entry name" value="MDH"/>
    <property type="match status" value="1"/>
</dbReference>
<dbReference type="NCBIfam" id="TIGR01759">
    <property type="entry name" value="MalateDH-SF1"/>
    <property type="match status" value="1"/>
</dbReference>
<dbReference type="Gene3D" id="3.40.50.720">
    <property type="entry name" value="NAD(P)-binding Rossmann-like Domain"/>
    <property type="match status" value="1"/>
</dbReference>
<organism evidence="7">
    <name type="scientific">Rhodosorus marinus</name>
    <dbReference type="NCBI Taxonomy" id="101924"/>
    <lineage>
        <taxon>Eukaryota</taxon>
        <taxon>Rhodophyta</taxon>
        <taxon>Stylonematophyceae</taxon>
        <taxon>Stylonematales</taxon>
        <taxon>Stylonemataceae</taxon>
        <taxon>Rhodosorus</taxon>
    </lineage>
</organism>